<proteinExistence type="predicted"/>
<dbReference type="Proteomes" id="UP000199572">
    <property type="component" value="Unassembled WGS sequence"/>
</dbReference>
<dbReference type="STRING" id="390241.SAMN04488023_13133"/>
<keyword evidence="1" id="KW-1133">Transmembrane helix</keyword>
<protein>
    <submittedName>
        <fullName evidence="2">Uncharacterized protein</fullName>
    </submittedName>
</protein>
<name>A0A1H9UJP9_9SPHI</name>
<feature type="transmembrane region" description="Helical" evidence="1">
    <location>
        <begin position="50"/>
        <end position="69"/>
    </location>
</feature>
<accession>A0A1H9UJP9</accession>
<keyword evidence="1" id="KW-0812">Transmembrane</keyword>
<keyword evidence="1" id="KW-0472">Membrane</keyword>
<keyword evidence="3" id="KW-1185">Reference proteome</keyword>
<feature type="transmembrane region" description="Helical" evidence="1">
    <location>
        <begin position="16"/>
        <end position="38"/>
    </location>
</feature>
<sequence>MLNFDIFKQKSPKQRFLLILGLAAFLLYLVMGLAFIFWPPLALRFNFIPAWGRIAIGIFLIFYAFVRLLSLGRRDSSQ</sequence>
<reference evidence="2 3" key="1">
    <citation type="submission" date="2016-10" db="EMBL/GenBank/DDBJ databases">
        <authorList>
            <person name="de Groot N.N."/>
        </authorList>
    </citation>
    <scope>NUCLEOTIDE SEQUENCE [LARGE SCALE GENOMIC DNA]</scope>
    <source>
        <strain evidence="2 3">DSM 18610</strain>
    </source>
</reference>
<dbReference type="OrthoDB" id="1376970at2"/>
<dbReference type="EMBL" id="FOGG01000031">
    <property type="protein sequence ID" value="SES09253.1"/>
    <property type="molecule type" value="Genomic_DNA"/>
</dbReference>
<evidence type="ECO:0000256" key="1">
    <source>
        <dbReference type="SAM" id="Phobius"/>
    </source>
</evidence>
<evidence type="ECO:0000313" key="2">
    <source>
        <dbReference type="EMBL" id="SES09253.1"/>
    </source>
</evidence>
<gene>
    <name evidence="2" type="ORF">SAMN04488023_13133</name>
</gene>
<organism evidence="2 3">
    <name type="scientific">Pedobacter rhizosphaerae</name>
    <dbReference type="NCBI Taxonomy" id="390241"/>
    <lineage>
        <taxon>Bacteria</taxon>
        <taxon>Pseudomonadati</taxon>
        <taxon>Bacteroidota</taxon>
        <taxon>Sphingobacteriia</taxon>
        <taxon>Sphingobacteriales</taxon>
        <taxon>Sphingobacteriaceae</taxon>
        <taxon>Pedobacter</taxon>
    </lineage>
</organism>
<evidence type="ECO:0000313" key="3">
    <source>
        <dbReference type="Proteomes" id="UP000199572"/>
    </source>
</evidence>
<dbReference type="AlphaFoldDB" id="A0A1H9UJP9"/>